<dbReference type="OrthoDB" id="9797953at2"/>
<gene>
    <name evidence="6" type="ORF">P255_01991</name>
</gene>
<dbReference type="PATRIC" id="fig|1341683.3.peg.1977"/>
<evidence type="ECO:0000259" key="5">
    <source>
        <dbReference type="PROSITE" id="PS50850"/>
    </source>
</evidence>
<feature type="transmembrane region" description="Helical" evidence="4">
    <location>
        <begin position="115"/>
        <end position="132"/>
    </location>
</feature>
<name>V2US85_9GAMM</name>
<dbReference type="PANTHER" id="PTHR23537">
    <property type="match status" value="1"/>
</dbReference>
<dbReference type="SUPFAM" id="SSF103473">
    <property type="entry name" value="MFS general substrate transporter"/>
    <property type="match status" value="1"/>
</dbReference>
<dbReference type="HOGENOM" id="CLU_001265_7_2_6"/>
<feature type="transmembrane region" description="Helical" evidence="4">
    <location>
        <begin position="248"/>
        <end position="267"/>
    </location>
</feature>
<proteinExistence type="predicted"/>
<organism evidence="6 7">
    <name type="scientific">Acinetobacter brisouii CIP 110357</name>
    <dbReference type="NCBI Taxonomy" id="1341683"/>
    <lineage>
        <taxon>Bacteria</taxon>
        <taxon>Pseudomonadati</taxon>
        <taxon>Pseudomonadota</taxon>
        <taxon>Gammaproteobacteria</taxon>
        <taxon>Moraxellales</taxon>
        <taxon>Moraxellaceae</taxon>
        <taxon>Acinetobacter</taxon>
    </lineage>
</organism>
<feature type="transmembrane region" description="Helical" evidence="4">
    <location>
        <begin position="55"/>
        <end position="73"/>
    </location>
</feature>
<dbReference type="InterPro" id="IPR036259">
    <property type="entry name" value="MFS_trans_sf"/>
</dbReference>
<reference evidence="6 7" key="1">
    <citation type="submission" date="2013-10" db="EMBL/GenBank/DDBJ databases">
        <title>The Genome Sequence of Acinetobacter brisouii CIP 110357.</title>
        <authorList>
            <consortium name="The Broad Institute Genomics Platform"/>
            <consortium name="The Broad Institute Genome Sequencing Center for Infectious Disease"/>
            <person name="Cerqueira G."/>
            <person name="Feldgarden M."/>
            <person name="Courvalin P."/>
            <person name="Grillot-Courvalin C."/>
            <person name="Clermont D."/>
            <person name="Rocha E."/>
            <person name="Yoon E.-J."/>
            <person name="Nemec A."/>
            <person name="Young S.K."/>
            <person name="Zeng Q."/>
            <person name="Gargeya S."/>
            <person name="Fitzgerald M."/>
            <person name="Abouelleil A."/>
            <person name="Alvarado L."/>
            <person name="Berlin A.M."/>
            <person name="Chapman S.B."/>
            <person name="Gainer-Dewar J."/>
            <person name="Goldberg J."/>
            <person name="Gnerre S."/>
            <person name="Griggs A."/>
            <person name="Gujja S."/>
            <person name="Hansen M."/>
            <person name="Howarth C."/>
            <person name="Imamovic A."/>
            <person name="Ireland A."/>
            <person name="Larimer J."/>
            <person name="McCowan C."/>
            <person name="Murphy C."/>
            <person name="Pearson M."/>
            <person name="Poon T.W."/>
            <person name="Priest M."/>
            <person name="Roberts A."/>
            <person name="Saif S."/>
            <person name="Shea T."/>
            <person name="Sykes S."/>
            <person name="Wortman J."/>
            <person name="Nusbaum C."/>
            <person name="Birren B."/>
        </authorList>
    </citation>
    <scope>NUCLEOTIDE SEQUENCE [LARGE SCALE GENOMIC DNA]</scope>
    <source>
        <strain evidence="6 7">CIP 110357</strain>
    </source>
</reference>
<keyword evidence="3 4" id="KW-0472">Membrane</keyword>
<dbReference type="GO" id="GO:0005886">
    <property type="term" value="C:plasma membrane"/>
    <property type="evidence" value="ECO:0007669"/>
    <property type="project" value="TreeGrafter"/>
</dbReference>
<dbReference type="EMBL" id="AYEU01000006">
    <property type="protein sequence ID" value="ESK51476.1"/>
    <property type="molecule type" value="Genomic_DNA"/>
</dbReference>
<dbReference type="AlphaFoldDB" id="V2US85"/>
<protein>
    <recommendedName>
        <fullName evidence="5">Major facilitator superfamily (MFS) profile domain-containing protein</fullName>
    </recommendedName>
</protein>
<dbReference type="RefSeq" id="WP_004899727.1">
    <property type="nucleotide sequence ID" value="NZ_BBTI01000002.1"/>
</dbReference>
<feature type="transmembrane region" description="Helical" evidence="4">
    <location>
        <begin position="367"/>
        <end position="384"/>
    </location>
</feature>
<comment type="caution">
    <text evidence="6">The sequence shown here is derived from an EMBL/GenBank/DDBJ whole genome shotgun (WGS) entry which is preliminary data.</text>
</comment>
<feature type="transmembrane region" description="Helical" evidence="4">
    <location>
        <begin position="302"/>
        <end position="324"/>
    </location>
</feature>
<evidence type="ECO:0000256" key="1">
    <source>
        <dbReference type="ARBA" id="ARBA00022692"/>
    </source>
</evidence>
<feature type="transmembrane region" description="Helical" evidence="4">
    <location>
        <begin position="216"/>
        <end position="236"/>
    </location>
</feature>
<dbReference type="PANTHER" id="PTHR23537:SF1">
    <property type="entry name" value="SUGAR TRANSPORTER"/>
    <property type="match status" value="1"/>
</dbReference>
<dbReference type="Proteomes" id="UP000018418">
    <property type="component" value="Unassembled WGS sequence"/>
</dbReference>
<dbReference type="InterPro" id="IPR020846">
    <property type="entry name" value="MFS_dom"/>
</dbReference>
<dbReference type="PROSITE" id="PS50850">
    <property type="entry name" value="MFS"/>
    <property type="match status" value="1"/>
</dbReference>
<dbReference type="GO" id="GO:0022857">
    <property type="term" value="F:transmembrane transporter activity"/>
    <property type="evidence" value="ECO:0007669"/>
    <property type="project" value="InterPro"/>
</dbReference>
<evidence type="ECO:0000256" key="3">
    <source>
        <dbReference type="ARBA" id="ARBA00023136"/>
    </source>
</evidence>
<keyword evidence="1 4" id="KW-0812">Transmembrane</keyword>
<feature type="transmembrane region" description="Helical" evidence="4">
    <location>
        <begin position="82"/>
        <end position="103"/>
    </location>
</feature>
<evidence type="ECO:0000256" key="4">
    <source>
        <dbReference type="SAM" id="Phobius"/>
    </source>
</evidence>
<evidence type="ECO:0000313" key="6">
    <source>
        <dbReference type="EMBL" id="ESK51476.1"/>
    </source>
</evidence>
<dbReference type="InterPro" id="IPR010645">
    <property type="entry name" value="MFS_4"/>
</dbReference>
<feature type="transmembrane region" description="Helical" evidence="4">
    <location>
        <begin position="279"/>
        <end position="296"/>
    </location>
</feature>
<feature type="transmembrane region" description="Helical" evidence="4">
    <location>
        <begin position="172"/>
        <end position="190"/>
    </location>
</feature>
<feature type="transmembrane region" description="Helical" evidence="4">
    <location>
        <begin position="12"/>
        <end position="35"/>
    </location>
</feature>
<evidence type="ECO:0000256" key="2">
    <source>
        <dbReference type="ARBA" id="ARBA00022989"/>
    </source>
</evidence>
<feature type="transmembrane region" description="Helical" evidence="4">
    <location>
        <begin position="336"/>
        <end position="355"/>
    </location>
</feature>
<feature type="transmembrane region" description="Helical" evidence="4">
    <location>
        <begin position="144"/>
        <end position="166"/>
    </location>
</feature>
<keyword evidence="7" id="KW-1185">Reference proteome</keyword>
<evidence type="ECO:0000313" key="7">
    <source>
        <dbReference type="Proteomes" id="UP000018418"/>
    </source>
</evidence>
<dbReference type="Gene3D" id="1.20.1250.20">
    <property type="entry name" value="MFS general substrate transporter like domains"/>
    <property type="match status" value="2"/>
</dbReference>
<sequence length="392" mass="43216">MASVEHSLRFQAYGYIAAGISSLMLVHAIGRFAFTPLLPYFIQDHLISINQGADLATSNYLGYLIGALMAVYLNRPDRLKRYVCFGLVINATLTILQCLTSAYTPLLLLRLANGMSNGLVFVLAPALILEWLSEHQLTRLSGLVYFGVGLGLIVSGILVDWTAPFFTGQWRWLPIAIACIPLLIFSLYQISKIQIHPKVKTAHASQKLFDTNSTPLFISYIGAGLGYILPMTFLPALAHQVGGEHTFLVKNVWLITSLSCSVFIPIWNSVGARWGDRQALLGSYWIQALGVLLILLMPNIWGVLGCAVFVGAGFLGSVMCTQRLARFFQPHQGPKLSAAMITIYAGAQLFGPWLAKLWIEHGGSLQQSFAVGLLAFIWGLFWTWRTPKKIAI</sequence>
<feature type="domain" description="Major facilitator superfamily (MFS) profile" evidence="5">
    <location>
        <begin position="7"/>
        <end position="392"/>
    </location>
</feature>
<keyword evidence="2 4" id="KW-1133">Transmembrane helix</keyword>
<dbReference type="STRING" id="396323.VH98_08605"/>
<accession>V2US85</accession>
<dbReference type="Pfam" id="PF06779">
    <property type="entry name" value="MFS_4"/>
    <property type="match status" value="1"/>
</dbReference>